<protein>
    <recommendedName>
        <fullName evidence="2">protein-tyrosine-phosphatase</fullName>
        <ecNumber evidence="2">3.1.3.48</ecNumber>
    </recommendedName>
</protein>
<dbReference type="EC" id="3.1.3.48" evidence="2"/>
<evidence type="ECO:0000256" key="1">
    <source>
        <dbReference type="ARBA" id="ARBA00007315"/>
    </source>
</evidence>
<sequence>MMDQTNGVLVSASEFVKDQLYFITLRTSIKPKSTTNTHYFSIDEELVYENFFSDFGPLNLAMLFRYCEKLNRKRKAASQTNRKIVHYTTTEPQKRANAAFLIASYSVLYLNKTPEESFKLLTEGVHMPFVPFRDASSGLTVCQISLLDCLQAVFKAYHLGFFNFEDFNVEEYEHYERVENGDLNWIVPQKFLAFCGPHASTKVENGYFVHSPEFYFTYFKKNNVSTIIRLNQKMYDASRFINAGFQHKDLFFVDGSTPSDSILKQFLSFCEAASGAVAVHCKAGLGRTGSLIGCYIMKHYQFTFLEAIAWIRICRPGSIIGHQQRWLKEKQQPMWYLGNKHRESTFGSALKFPVHKFGIYSKKLKQLSIQKASGCELLHFSDTIARILYKVDTMKINDNLDINNDAGNEGCKEKISAKPSTSGVKQFRSRSATLTQGDHLNQIKALRRKPRMSLSNSSLPKNIRTKENIDTQRDASLKVSKIVDKSSNSLLPKKSRSVITRSALKSGRLVETSVDSQKESSSKLIDKPNSVMVPKRSSRVVISRRLPT</sequence>
<dbReference type="CDD" id="cd17657">
    <property type="entry name" value="CDC14_N"/>
    <property type="match status" value="1"/>
</dbReference>
<dbReference type="PROSITE" id="PS50054">
    <property type="entry name" value="TYR_PHOSPHATASE_DUAL"/>
    <property type="match status" value="1"/>
</dbReference>
<dbReference type="CDD" id="cd14499">
    <property type="entry name" value="CDC14_C"/>
    <property type="match status" value="1"/>
</dbReference>
<dbReference type="InterPro" id="IPR000340">
    <property type="entry name" value="Dual-sp_phosphatase_cat-dom"/>
</dbReference>
<reference evidence="10" key="1">
    <citation type="submission" date="2022-01" db="EMBL/GenBank/DDBJ databases">
        <authorList>
            <person name="King R."/>
        </authorList>
    </citation>
    <scope>NUCLEOTIDE SEQUENCE</scope>
</reference>
<evidence type="ECO:0000259" key="9">
    <source>
        <dbReference type="PROSITE" id="PS50056"/>
    </source>
</evidence>
<evidence type="ECO:0000256" key="3">
    <source>
        <dbReference type="ARBA" id="ARBA00022618"/>
    </source>
</evidence>
<accession>A0A9P0H1X4</accession>
<evidence type="ECO:0000256" key="7">
    <source>
        <dbReference type="SAM" id="MobiDB-lite"/>
    </source>
</evidence>
<keyword evidence="3" id="KW-0132">Cell division</keyword>
<evidence type="ECO:0000256" key="2">
    <source>
        <dbReference type="ARBA" id="ARBA00013064"/>
    </source>
</evidence>
<dbReference type="GO" id="GO:0051301">
    <property type="term" value="P:cell division"/>
    <property type="evidence" value="ECO:0007669"/>
    <property type="project" value="UniProtKB-KW"/>
</dbReference>
<dbReference type="PROSITE" id="PS00383">
    <property type="entry name" value="TYR_PHOSPHATASE_1"/>
    <property type="match status" value="1"/>
</dbReference>
<organism evidence="10 11">
    <name type="scientific">Nezara viridula</name>
    <name type="common">Southern green stink bug</name>
    <name type="synonym">Cimex viridulus</name>
    <dbReference type="NCBI Taxonomy" id="85310"/>
    <lineage>
        <taxon>Eukaryota</taxon>
        <taxon>Metazoa</taxon>
        <taxon>Ecdysozoa</taxon>
        <taxon>Arthropoda</taxon>
        <taxon>Hexapoda</taxon>
        <taxon>Insecta</taxon>
        <taxon>Pterygota</taxon>
        <taxon>Neoptera</taxon>
        <taxon>Paraneoptera</taxon>
        <taxon>Hemiptera</taxon>
        <taxon>Heteroptera</taxon>
        <taxon>Panheteroptera</taxon>
        <taxon>Pentatomomorpha</taxon>
        <taxon>Pentatomoidea</taxon>
        <taxon>Pentatomidae</taxon>
        <taxon>Pentatominae</taxon>
        <taxon>Nezara</taxon>
    </lineage>
</organism>
<dbReference type="Pfam" id="PF00782">
    <property type="entry name" value="DSPc"/>
    <property type="match status" value="1"/>
</dbReference>
<dbReference type="FunFam" id="3.90.190.10:FF:000006">
    <property type="entry name" value="Dual specificity protein phosphatase CDC14B"/>
    <property type="match status" value="1"/>
</dbReference>
<dbReference type="PROSITE" id="PS50056">
    <property type="entry name" value="TYR_PHOSPHATASE_2"/>
    <property type="match status" value="1"/>
</dbReference>
<dbReference type="Gene3D" id="3.90.190.10">
    <property type="entry name" value="Protein tyrosine phosphatase superfamily"/>
    <property type="match status" value="2"/>
</dbReference>
<feature type="domain" description="Tyrosine-protein phosphatase" evidence="8">
    <location>
        <begin position="181"/>
        <end position="340"/>
    </location>
</feature>
<evidence type="ECO:0000313" key="11">
    <source>
        <dbReference type="Proteomes" id="UP001152798"/>
    </source>
</evidence>
<dbReference type="InterPro" id="IPR016130">
    <property type="entry name" value="Tyr_Pase_AS"/>
</dbReference>
<dbReference type="InterPro" id="IPR044506">
    <property type="entry name" value="CDC14_C"/>
</dbReference>
<dbReference type="InterPro" id="IPR050561">
    <property type="entry name" value="PTP"/>
</dbReference>
<name>A0A9P0H1X4_NEZVI</name>
<keyword evidence="4" id="KW-0378">Hydrolase</keyword>
<dbReference type="SMART" id="SM00195">
    <property type="entry name" value="DSPc"/>
    <property type="match status" value="1"/>
</dbReference>
<evidence type="ECO:0000256" key="6">
    <source>
        <dbReference type="ARBA" id="ARBA00023306"/>
    </source>
</evidence>
<dbReference type="InterPro" id="IPR000387">
    <property type="entry name" value="Tyr_Pase_dom"/>
</dbReference>
<evidence type="ECO:0000256" key="5">
    <source>
        <dbReference type="ARBA" id="ARBA00022912"/>
    </source>
</evidence>
<evidence type="ECO:0000259" key="8">
    <source>
        <dbReference type="PROSITE" id="PS50054"/>
    </source>
</evidence>
<dbReference type="InterPro" id="IPR029260">
    <property type="entry name" value="DSPn"/>
</dbReference>
<dbReference type="EMBL" id="OV725078">
    <property type="protein sequence ID" value="CAH1394333.1"/>
    <property type="molecule type" value="Genomic_DNA"/>
</dbReference>
<dbReference type="AlphaFoldDB" id="A0A9P0H1X4"/>
<dbReference type="Proteomes" id="UP001152798">
    <property type="component" value="Chromosome 2"/>
</dbReference>
<keyword evidence="6" id="KW-0131">Cell cycle</keyword>
<dbReference type="SUPFAM" id="SSF52799">
    <property type="entry name" value="(Phosphotyrosine protein) phosphatases II"/>
    <property type="match status" value="2"/>
</dbReference>
<comment type="similarity">
    <text evidence="1">Belongs to the protein-tyrosine phosphatase family. Non-receptor class CDC14 subfamily.</text>
</comment>
<keyword evidence="5" id="KW-0904">Protein phosphatase</keyword>
<dbReference type="PANTHER" id="PTHR23339">
    <property type="entry name" value="TYROSINE SPECIFIC PROTEIN PHOSPHATASE AND DUAL SPECIFICITY PROTEIN PHOSPHATASE"/>
    <property type="match status" value="1"/>
</dbReference>
<dbReference type="InterPro" id="IPR020422">
    <property type="entry name" value="TYR_PHOSPHATASE_DUAL_dom"/>
</dbReference>
<dbReference type="GO" id="GO:0004725">
    <property type="term" value="F:protein tyrosine phosphatase activity"/>
    <property type="evidence" value="ECO:0007669"/>
    <property type="project" value="UniProtKB-EC"/>
</dbReference>
<keyword evidence="11" id="KW-1185">Reference proteome</keyword>
<feature type="region of interest" description="Disordered" evidence="7">
    <location>
        <begin position="451"/>
        <end position="471"/>
    </location>
</feature>
<proteinExistence type="inferred from homology"/>
<gene>
    <name evidence="10" type="ORF">NEZAVI_LOCUS4855</name>
</gene>
<evidence type="ECO:0000256" key="4">
    <source>
        <dbReference type="ARBA" id="ARBA00022801"/>
    </source>
</evidence>
<dbReference type="OrthoDB" id="266663at2759"/>
<feature type="domain" description="Tyrosine specific protein phosphatases" evidence="9">
    <location>
        <begin position="264"/>
        <end position="326"/>
    </location>
</feature>
<dbReference type="Pfam" id="PF14671">
    <property type="entry name" value="DSPn"/>
    <property type="match status" value="1"/>
</dbReference>
<dbReference type="InterPro" id="IPR029021">
    <property type="entry name" value="Prot-tyrosine_phosphatase-like"/>
</dbReference>
<evidence type="ECO:0000313" key="10">
    <source>
        <dbReference type="EMBL" id="CAH1394333.1"/>
    </source>
</evidence>